<evidence type="ECO:0000256" key="1">
    <source>
        <dbReference type="ARBA" id="ARBA00023002"/>
    </source>
</evidence>
<dbReference type="GO" id="GO:0070967">
    <property type="term" value="F:coenzyme F420 binding"/>
    <property type="evidence" value="ECO:0007669"/>
    <property type="project" value="TreeGrafter"/>
</dbReference>
<evidence type="ECO:0000259" key="2">
    <source>
        <dbReference type="Pfam" id="PF01243"/>
    </source>
</evidence>
<dbReference type="GO" id="GO:0016627">
    <property type="term" value="F:oxidoreductase activity, acting on the CH-CH group of donors"/>
    <property type="evidence" value="ECO:0007669"/>
    <property type="project" value="TreeGrafter"/>
</dbReference>
<dbReference type="InterPro" id="IPR019966">
    <property type="entry name" value="F420-dep_enz_PPOX_Rv3369"/>
</dbReference>
<dbReference type="SUPFAM" id="SSF50475">
    <property type="entry name" value="FMN-binding split barrel"/>
    <property type="match status" value="1"/>
</dbReference>
<proteinExistence type="predicted"/>
<dbReference type="Gene3D" id="2.30.110.10">
    <property type="entry name" value="Electron Transport, Fmn-binding Protein, Chain A"/>
    <property type="match status" value="1"/>
</dbReference>
<feature type="domain" description="Pyridoxamine 5'-phosphate oxidase N-terminal" evidence="2">
    <location>
        <begin position="13"/>
        <end position="140"/>
    </location>
</feature>
<dbReference type="NCBIfam" id="TIGR03667">
    <property type="entry name" value="Rv3369"/>
    <property type="match status" value="1"/>
</dbReference>
<dbReference type="InterPro" id="IPR052019">
    <property type="entry name" value="F420H2_bilvrd_red/Heme_oxyg"/>
</dbReference>
<dbReference type="Pfam" id="PF01243">
    <property type="entry name" value="PNPOx_N"/>
    <property type="match status" value="1"/>
</dbReference>
<dbReference type="GO" id="GO:0005829">
    <property type="term" value="C:cytosol"/>
    <property type="evidence" value="ECO:0007669"/>
    <property type="project" value="TreeGrafter"/>
</dbReference>
<gene>
    <name evidence="3" type="ORF">AVDCRST_MAG87-514</name>
</gene>
<dbReference type="EMBL" id="CADCWJ010000130">
    <property type="protein sequence ID" value="CAA9546512.1"/>
    <property type="molecule type" value="Genomic_DNA"/>
</dbReference>
<organism evidence="3">
    <name type="scientific">uncultured Thermomicrobiales bacterium</name>
    <dbReference type="NCBI Taxonomy" id="1645740"/>
    <lineage>
        <taxon>Bacteria</taxon>
        <taxon>Pseudomonadati</taxon>
        <taxon>Thermomicrobiota</taxon>
        <taxon>Thermomicrobia</taxon>
        <taxon>Thermomicrobiales</taxon>
        <taxon>environmental samples</taxon>
    </lineage>
</organism>
<keyword evidence="1" id="KW-0560">Oxidoreductase</keyword>
<name>A0A6J4UEZ5_9BACT</name>
<dbReference type="PANTHER" id="PTHR35176">
    <property type="entry name" value="HEME OXYGENASE HI_0854-RELATED"/>
    <property type="match status" value="1"/>
</dbReference>
<evidence type="ECO:0000313" key="3">
    <source>
        <dbReference type="EMBL" id="CAA9546512.1"/>
    </source>
</evidence>
<dbReference type="InterPro" id="IPR012349">
    <property type="entry name" value="Split_barrel_FMN-bd"/>
</dbReference>
<dbReference type="PANTHER" id="PTHR35176:SF4">
    <property type="entry name" value="PYRIDOXAMINE 5'-PHOSPHATE OXIDASE-RELATED FMN-BINDING"/>
    <property type="match status" value="1"/>
</dbReference>
<sequence length="140" mass="15636">MVAIDTSTDFGKRLLERLHDEEIVWLVTVNRHGVPQPSPVWFHWEQDEVLIFSQPNAPKVRNIATNPAVALHLNSSPHGDDIAILTGTAEVADDAPKVDQVDAFVRKYERGLRSLGMAPEEMAASYSATIRVTIEHVRGW</sequence>
<dbReference type="AlphaFoldDB" id="A0A6J4UEZ5"/>
<protein>
    <recommendedName>
        <fullName evidence="2">Pyridoxamine 5'-phosphate oxidase N-terminal domain-containing protein</fullName>
    </recommendedName>
</protein>
<dbReference type="InterPro" id="IPR011576">
    <property type="entry name" value="Pyridox_Oxase_N"/>
</dbReference>
<reference evidence="3" key="1">
    <citation type="submission" date="2020-02" db="EMBL/GenBank/DDBJ databases">
        <authorList>
            <person name="Meier V. D."/>
        </authorList>
    </citation>
    <scope>NUCLEOTIDE SEQUENCE</scope>
    <source>
        <strain evidence="3">AVDCRST_MAG87</strain>
    </source>
</reference>
<accession>A0A6J4UEZ5</accession>